<evidence type="ECO:0000313" key="1">
    <source>
        <dbReference type="EMBL" id="PNX68130.1"/>
    </source>
</evidence>
<accession>A0A2K3KPB5</accession>
<feature type="non-terminal residue" evidence="1">
    <location>
        <position position="30"/>
    </location>
</feature>
<dbReference type="Proteomes" id="UP000236291">
    <property type="component" value="Unassembled WGS sequence"/>
</dbReference>
<organism evidence="1 2">
    <name type="scientific">Trifolium pratense</name>
    <name type="common">Red clover</name>
    <dbReference type="NCBI Taxonomy" id="57577"/>
    <lineage>
        <taxon>Eukaryota</taxon>
        <taxon>Viridiplantae</taxon>
        <taxon>Streptophyta</taxon>
        <taxon>Embryophyta</taxon>
        <taxon>Tracheophyta</taxon>
        <taxon>Spermatophyta</taxon>
        <taxon>Magnoliopsida</taxon>
        <taxon>eudicotyledons</taxon>
        <taxon>Gunneridae</taxon>
        <taxon>Pentapetalae</taxon>
        <taxon>rosids</taxon>
        <taxon>fabids</taxon>
        <taxon>Fabales</taxon>
        <taxon>Fabaceae</taxon>
        <taxon>Papilionoideae</taxon>
        <taxon>50 kb inversion clade</taxon>
        <taxon>NPAAA clade</taxon>
        <taxon>Hologalegina</taxon>
        <taxon>IRL clade</taxon>
        <taxon>Trifolieae</taxon>
        <taxon>Trifolium</taxon>
    </lineage>
</organism>
<protein>
    <submittedName>
        <fullName evidence="1">Uncharacterized protein</fullName>
    </submittedName>
</protein>
<reference evidence="1 2" key="2">
    <citation type="journal article" date="2017" name="Front. Plant Sci.">
        <title>Gene Classification and Mining of Molecular Markers Useful in Red Clover (Trifolium pratense) Breeding.</title>
        <authorList>
            <person name="Istvanek J."/>
            <person name="Dluhosova J."/>
            <person name="Dluhos P."/>
            <person name="Patkova L."/>
            <person name="Nedelnik J."/>
            <person name="Repkova J."/>
        </authorList>
    </citation>
    <scope>NUCLEOTIDE SEQUENCE [LARGE SCALE GENOMIC DNA]</scope>
    <source>
        <strain evidence="2">cv. Tatra</strain>
        <tissue evidence="1">Young leaves</tissue>
    </source>
</reference>
<dbReference type="EMBL" id="ASHM01222549">
    <property type="protein sequence ID" value="PNX68130.1"/>
    <property type="molecule type" value="Genomic_DNA"/>
</dbReference>
<name>A0A2K3KPB5_TRIPR</name>
<comment type="caution">
    <text evidence="1">The sequence shown here is derived from an EMBL/GenBank/DDBJ whole genome shotgun (WGS) entry which is preliminary data.</text>
</comment>
<reference evidence="1 2" key="1">
    <citation type="journal article" date="2014" name="Am. J. Bot.">
        <title>Genome assembly and annotation for red clover (Trifolium pratense; Fabaceae).</title>
        <authorList>
            <person name="Istvanek J."/>
            <person name="Jaros M."/>
            <person name="Krenek A."/>
            <person name="Repkova J."/>
        </authorList>
    </citation>
    <scope>NUCLEOTIDE SEQUENCE [LARGE SCALE GENOMIC DNA]</scope>
    <source>
        <strain evidence="2">cv. Tatra</strain>
        <tissue evidence="1">Young leaves</tissue>
    </source>
</reference>
<dbReference type="AlphaFoldDB" id="A0A2K3KPB5"/>
<gene>
    <name evidence="1" type="ORF">L195_g063839</name>
</gene>
<evidence type="ECO:0000313" key="2">
    <source>
        <dbReference type="Proteomes" id="UP000236291"/>
    </source>
</evidence>
<proteinExistence type="predicted"/>
<sequence length="30" mass="3805">MEKRLIDMVQEYKNVRQKVGRNVMEFFPRY</sequence>